<feature type="domain" description="Herpesvirus glycoprotein D/GG/GX" evidence="1">
    <location>
        <begin position="30"/>
        <end position="85"/>
    </location>
</feature>
<dbReference type="KEGG" id="ppai:E1956_41565"/>
<accession>A0A4V1B0Q6</accession>
<name>A0A4V1B0Q6_9BURK</name>
<gene>
    <name evidence="2" type="ORF">E1956_41565</name>
</gene>
<dbReference type="InterPro" id="IPR002896">
    <property type="entry name" value="Herpes_glycop_dom"/>
</dbReference>
<evidence type="ECO:0000313" key="2">
    <source>
        <dbReference type="EMBL" id="QBR03603.1"/>
    </source>
</evidence>
<sequence length="101" mass="10897">MRIVASAAAGSWRRHCAQASCHDISRSPGRRASSAWHTCSTACQSPAYRRSRTRCSGKAGSIIGSICQARSKAFWRNLSVASSAWPDNAHAISQCRRASFG</sequence>
<dbReference type="GO" id="GO:0016020">
    <property type="term" value="C:membrane"/>
    <property type="evidence" value="ECO:0007669"/>
    <property type="project" value="InterPro"/>
</dbReference>
<dbReference type="Pfam" id="PF01537">
    <property type="entry name" value="Herpes_glycop_D"/>
    <property type="match status" value="1"/>
</dbReference>
<dbReference type="AlphaFoldDB" id="A0A4V1B0Q6"/>
<organism evidence="2 3">
    <name type="scientific">Paraburkholderia pallida</name>
    <dbReference type="NCBI Taxonomy" id="2547399"/>
    <lineage>
        <taxon>Bacteria</taxon>
        <taxon>Pseudomonadati</taxon>
        <taxon>Pseudomonadota</taxon>
        <taxon>Betaproteobacteria</taxon>
        <taxon>Burkholderiales</taxon>
        <taxon>Burkholderiaceae</taxon>
        <taxon>Paraburkholderia</taxon>
    </lineage>
</organism>
<dbReference type="EMBL" id="CP038151">
    <property type="protein sequence ID" value="QBR03603.1"/>
    <property type="molecule type" value="Genomic_DNA"/>
</dbReference>
<protein>
    <recommendedName>
        <fullName evidence="1">Herpesvirus glycoprotein D/GG/GX domain-containing protein</fullName>
    </recommendedName>
</protein>
<proteinExistence type="predicted"/>
<reference evidence="2 3" key="1">
    <citation type="submission" date="2019-03" db="EMBL/GenBank/DDBJ databases">
        <title>Paraburkholderia sp. 7MH5, isolated from subtropical forest soil.</title>
        <authorList>
            <person name="Gao Z.-H."/>
            <person name="Qiu L.-H."/>
        </authorList>
    </citation>
    <scope>NUCLEOTIDE SEQUENCE [LARGE SCALE GENOMIC DNA]</scope>
    <source>
        <strain evidence="2 3">7MH5</strain>
    </source>
</reference>
<dbReference type="Proteomes" id="UP000295727">
    <property type="component" value="Chromosome 4"/>
</dbReference>
<evidence type="ECO:0000313" key="3">
    <source>
        <dbReference type="Proteomes" id="UP000295727"/>
    </source>
</evidence>
<keyword evidence="3" id="KW-1185">Reference proteome</keyword>
<evidence type="ECO:0000259" key="1">
    <source>
        <dbReference type="Pfam" id="PF01537"/>
    </source>
</evidence>